<protein>
    <submittedName>
        <fullName evidence="2">Uncharacterized protein</fullName>
    </submittedName>
</protein>
<proteinExistence type="predicted"/>
<organism evidence="2 3">
    <name type="scientific">Acidithiobacillus ferridurans</name>
    <dbReference type="NCBI Taxonomy" id="1232575"/>
    <lineage>
        <taxon>Bacteria</taxon>
        <taxon>Pseudomonadati</taxon>
        <taxon>Pseudomonadota</taxon>
        <taxon>Acidithiobacillia</taxon>
        <taxon>Acidithiobacillales</taxon>
        <taxon>Acidithiobacillaceae</taxon>
        <taxon>Acidithiobacillus</taxon>
    </lineage>
</organism>
<dbReference type="RefSeq" id="WP_126605169.1">
    <property type="nucleotide sequence ID" value="NZ_AP018795.1"/>
</dbReference>
<evidence type="ECO:0000313" key="3">
    <source>
        <dbReference type="Proteomes" id="UP000280188"/>
    </source>
</evidence>
<evidence type="ECO:0000256" key="1">
    <source>
        <dbReference type="SAM" id="MobiDB-lite"/>
    </source>
</evidence>
<reference evidence="2 3" key="1">
    <citation type="journal article" date="2018" name="Microbiol. Resour. Announc.">
        <title>Complete Genome Sequence of Acidithiobacillus ferridurans JCM 18981.</title>
        <authorList>
            <person name="Miyauchi T."/>
            <person name="Kouzuma A."/>
            <person name="Abe T."/>
            <person name="Watanabe K."/>
        </authorList>
    </citation>
    <scope>NUCLEOTIDE SEQUENCE [LARGE SCALE GENOMIC DNA]</scope>
    <source>
        <strain evidence="3">ATCC 33020 / DSM 29468 / JCM 18981 / 11Fe</strain>
    </source>
</reference>
<feature type="region of interest" description="Disordered" evidence="1">
    <location>
        <begin position="38"/>
        <end position="76"/>
    </location>
</feature>
<evidence type="ECO:0000313" key="2">
    <source>
        <dbReference type="EMBL" id="BBF65892.1"/>
    </source>
</evidence>
<dbReference type="KEGG" id="afj:AFERRID_21100"/>
<dbReference type="AlphaFoldDB" id="A0A2Z6IK77"/>
<sequence>MAPHHSASQFRPKTASILVFGALIGLWLGHQDKDYQPGSTSSMESVVLQRTQHTHTATFQSTAQDQPATEPFTVRP</sequence>
<accession>A0A2Z6IK77</accession>
<keyword evidence="3" id="KW-1185">Reference proteome</keyword>
<gene>
    <name evidence="2" type="ORF">AFERRID_21100</name>
</gene>
<name>A0A2Z6IK77_ACIFI</name>
<feature type="compositionally biased region" description="Polar residues" evidence="1">
    <location>
        <begin position="38"/>
        <end position="67"/>
    </location>
</feature>
<dbReference type="EMBL" id="AP018795">
    <property type="protein sequence ID" value="BBF65892.1"/>
    <property type="molecule type" value="Genomic_DNA"/>
</dbReference>
<dbReference type="Proteomes" id="UP000280188">
    <property type="component" value="Chromosome"/>
</dbReference>